<feature type="domain" description="PsbP C-terminal" evidence="2">
    <location>
        <begin position="91"/>
        <end position="256"/>
    </location>
</feature>
<accession>A0A7S2U9D2</accession>
<feature type="signal peptide" evidence="1">
    <location>
        <begin position="1"/>
        <end position="24"/>
    </location>
</feature>
<evidence type="ECO:0000259" key="2">
    <source>
        <dbReference type="Pfam" id="PF01789"/>
    </source>
</evidence>
<dbReference type="GO" id="GO:0005509">
    <property type="term" value="F:calcium ion binding"/>
    <property type="evidence" value="ECO:0007669"/>
    <property type="project" value="InterPro"/>
</dbReference>
<gene>
    <name evidence="3" type="ORF">ASEP1449_LOCUS4455</name>
</gene>
<dbReference type="GO" id="GO:0009523">
    <property type="term" value="C:photosystem II"/>
    <property type="evidence" value="ECO:0007669"/>
    <property type="project" value="InterPro"/>
</dbReference>
<dbReference type="PANTHER" id="PTHR31407">
    <property type="match status" value="1"/>
</dbReference>
<protein>
    <recommendedName>
        <fullName evidence="2">PsbP C-terminal domain-containing protein</fullName>
    </recommendedName>
</protein>
<dbReference type="GO" id="GO:0019898">
    <property type="term" value="C:extrinsic component of membrane"/>
    <property type="evidence" value="ECO:0007669"/>
    <property type="project" value="InterPro"/>
</dbReference>
<dbReference type="Pfam" id="PF01789">
    <property type="entry name" value="PsbP"/>
    <property type="match status" value="1"/>
</dbReference>
<proteinExistence type="predicted"/>
<reference evidence="3" key="1">
    <citation type="submission" date="2021-01" db="EMBL/GenBank/DDBJ databases">
        <authorList>
            <person name="Corre E."/>
            <person name="Pelletier E."/>
            <person name="Niang G."/>
            <person name="Scheremetjew M."/>
            <person name="Finn R."/>
            <person name="Kale V."/>
            <person name="Holt S."/>
            <person name="Cochrane G."/>
            <person name="Meng A."/>
            <person name="Brown T."/>
            <person name="Cohen L."/>
        </authorList>
    </citation>
    <scope>NUCLEOTIDE SEQUENCE</scope>
    <source>
        <strain evidence="3">CCMP2084</strain>
    </source>
</reference>
<dbReference type="SUPFAM" id="SSF55724">
    <property type="entry name" value="Mog1p/PsbP-like"/>
    <property type="match status" value="1"/>
</dbReference>
<sequence length="262" mass="28008">MAVIMSSTMLRFVVLGAILGGAEAFSSMMARRAFSSSSLVRMQMMNPDESSVGVSRRNLFVDATAAAVSLSVLSSSMVGVANAASTAATNKLEPYTDDICGFQVSVPAGWDKSEQALPDRRRISLFIDPSSSAPTSNDDKTLVFIAYTPVRDDFTQLSSFGSVDQVAQMTILPKGELAGLESDNKMISAESKKNAYFFDYTSRSPGQPLRHFRTIFTLAQGATGGAGAVLVTLTAQTPESRYGEMQGVFDEIIDSFGKAAKK</sequence>
<dbReference type="GO" id="GO:0015979">
    <property type="term" value="P:photosynthesis"/>
    <property type="evidence" value="ECO:0007669"/>
    <property type="project" value="InterPro"/>
</dbReference>
<feature type="chain" id="PRO_5030934992" description="PsbP C-terminal domain-containing protein" evidence="1">
    <location>
        <begin position="25"/>
        <end position="262"/>
    </location>
</feature>
<keyword evidence="1" id="KW-0732">Signal</keyword>
<organism evidence="3">
    <name type="scientific">Attheya septentrionalis</name>
    <dbReference type="NCBI Taxonomy" id="420275"/>
    <lineage>
        <taxon>Eukaryota</taxon>
        <taxon>Sar</taxon>
        <taxon>Stramenopiles</taxon>
        <taxon>Ochrophyta</taxon>
        <taxon>Bacillariophyta</taxon>
        <taxon>Coscinodiscophyceae</taxon>
        <taxon>Chaetocerotophycidae</taxon>
        <taxon>Chaetocerotales</taxon>
        <taxon>Attheyaceae</taxon>
        <taxon>Attheya</taxon>
    </lineage>
</organism>
<dbReference type="InterPro" id="IPR002683">
    <property type="entry name" value="PsbP_C"/>
</dbReference>
<dbReference type="AlphaFoldDB" id="A0A7S2U9D2"/>
<name>A0A7S2U9D2_9STRA</name>
<dbReference type="EMBL" id="HBHQ01006603">
    <property type="protein sequence ID" value="CAD9812630.1"/>
    <property type="molecule type" value="Transcribed_RNA"/>
</dbReference>
<evidence type="ECO:0000313" key="3">
    <source>
        <dbReference type="EMBL" id="CAD9812630.1"/>
    </source>
</evidence>
<dbReference type="PANTHER" id="PTHR31407:SF16">
    <property type="entry name" value="PSBP DOMAIN-CONTAINING PROTEIN 7, CHLOROPLASTIC"/>
    <property type="match status" value="1"/>
</dbReference>
<dbReference type="InterPro" id="IPR016123">
    <property type="entry name" value="Mog1/PsbP_a/b/a-sand"/>
</dbReference>
<dbReference type="Gene3D" id="3.40.1000.10">
    <property type="entry name" value="Mog1/PsbP, alpha/beta/alpha sandwich"/>
    <property type="match status" value="1"/>
</dbReference>
<evidence type="ECO:0000256" key="1">
    <source>
        <dbReference type="SAM" id="SignalP"/>
    </source>
</evidence>